<gene>
    <name evidence="6" type="ORF">GE061_002533</name>
</gene>
<keyword evidence="3" id="KW-0472">Membrane</keyword>
<evidence type="ECO:0000256" key="2">
    <source>
        <dbReference type="ARBA" id="ARBA00005778"/>
    </source>
</evidence>
<dbReference type="InterPro" id="IPR039789">
    <property type="entry name" value="CYRI"/>
</dbReference>
<dbReference type="GO" id="GO:0030833">
    <property type="term" value="P:regulation of actin filament polymerization"/>
    <property type="evidence" value="ECO:0007669"/>
    <property type="project" value="InterPro"/>
</dbReference>
<feature type="domain" description="CYRIA/CYRIB Rac1 binding" evidence="5">
    <location>
        <begin position="22"/>
        <end position="327"/>
    </location>
</feature>
<dbReference type="PANTHER" id="PTHR12422">
    <property type="entry name" value="GH09096P"/>
    <property type="match status" value="1"/>
</dbReference>
<dbReference type="GO" id="GO:0016020">
    <property type="term" value="C:membrane"/>
    <property type="evidence" value="ECO:0007669"/>
    <property type="project" value="UniProtKB-SubCell"/>
</dbReference>
<evidence type="ECO:0000313" key="6">
    <source>
        <dbReference type="EMBL" id="KAF6204193.1"/>
    </source>
</evidence>
<proteinExistence type="inferred from homology"/>
<comment type="similarity">
    <text evidence="2">Belongs to the CYRI family.</text>
</comment>
<dbReference type="Pfam" id="PF07159">
    <property type="entry name" value="CYRIA-B_Rac1-bd"/>
    <property type="match status" value="1"/>
</dbReference>
<reference evidence="6" key="1">
    <citation type="journal article" date="2021" name="Mol. Ecol. Resour.">
        <title>Apolygus lucorum genome provides insights into omnivorousness and mesophyll feeding.</title>
        <authorList>
            <person name="Liu Y."/>
            <person name="Liu H."/>
            <person name="Wang H."/>
            <person name="Huang T."/>
            <person name="Liu B."/>
            <person name="Yang B."/>
            <person name="Yin L."/>
            <person name="Li B."/>
            <person name="Zhang Y."/>
            <person name="Zhang S."/>
            <person name="Jiang F."/>
            <person name="Zhang X."/>
            <person name="Ren Y."/>
            <person name="Wang B."/>
            <person name="Wang S."/>
            <person name="Lu Y."/>
            <person name="Wu K."/>
            <person name="Fan W."/>
            <person name="Wang G."/>
        </authorList>
    </citation>
    <scope>NUCLEOTIDE SEQUENCE</scope>
    <source>
        <strain evidence="6">12Hb</strain>
    </source>
</reference>
<name>A0A8S9X5G2_APOLU</name>
<dbReference type="GO" id="GO:0031267">
    <property type="term" value="F:small GTPase binding"/>
    <property type="evidence" value="ECO:0007669"/>
    <property type="project" value="InterPro"/>
</dbReference>
<comment type="subcellular location">
    <subcellularLocation>
        <location evidence="1">Membrane</location>
        <topology evidence="1">Lipid-anchor</topology>
    </subcellularLocation>
</comment>
<accession>A0A8S9X5G2</accession>
<comment type="caution">
    <text evidence="6">The sequence shown here is derived from an EMBL/GenBank/DDBJ whole genome shotgun (WGS) entry which is preliminary data.</text>
</comment>
<keyword evidence="7" id="KW-1185">Reference proteome</keyword>
<dbReference type="EMBL" id="WIXP02000010">
    <property type="protein sequence ID" value="KAF6204193.1"/>
    <property type="molecule type" value="Genomic_DNA"/>
</dbReference>
<dbReference type="InterPro" id="IPR009828">
    <property type="entry name" value="CYRIA/CYRIB_Rac1-bd"/>
</dbReference>
<sequence length="332" mass="37489">MGKLLSLLARDDSNCCTPQKYEIFLDFENVDPSDKERPVYDEVAAVLESSEGILNELSLYKGAGREIREAITTPTDIAQARAWLIVLPLVEKLKRFYNFSLELARVVPKLLRELCSGAMSPTQHLETQQALVKQFAHVLEFVLKFDECKMKTPAIQNDFSFYRRSLSRRRPWLQDTTTSPGDDNLMSPDLANNISLFYAHATPMLRAITQATSNFLQENKDIPIENTTETLATMAKVCLRMLESPSLVAQFEKEETELLVLRVMVGLVILYDHVHPSGAFTKPSSLDVKGCVRLLKDQPAIKSESLLNALRYTTKHLNEDATPKQIKNLLAT</sequence>
<evidence type="ECO:0000256" key="3">
    <source>
        <dbReference type="ARBA" id="ARBA00023136"/>
    </source>
</evidence>
<evidence type="ECO:0000256" key="4">
    <source>
        <dbReference type="ARBA" id="ARBA00023288"/>
    </source>
</evidence>
<evidence type="ECO:0000259" key="5">
    <source>
        <dbReference type="Pfam" id="PF07159"/>
    </source>
</evidence>
<organism evidence="6 7">
    <name type="scientific">Apolygus lucorum</name>
    <name type="common">Small green plant bug</name>
    <name type="synonym">Lygocoris lucorum</name>
    <dbReference type="NCBI Taxonomy" id="248454"/>
    <lineage>
        <taxon>Eukaryota</taxon>
        <taxon>Metazoa</taxon>
        <taxon>Ecdysozoa</taxon>
        <taxon>Arthropoda</taxon>
        <taxon>Hexapoda</taxon>
        <taxon>Insecta</taxon>
        <taxon>Pterygota</taxon>
        <taxon>Neoptera</taxon>
        <taxon>Paraneoptera</taxon>
        <taxon>Hemiptera</taxon>
        <taxon>Heteroptera</taxon>
        <taxon>Panheteroptera</taxon>
        <taxon>Cimicomorpha</taxon>
        <taxon>Miridae</taxon>
        <taxon>Mirini</taxon>
        <taxon>Apolygus</taxon>
    </lineage>
</organism>
<keyword evidence="4" id="KW-0449">Lipoprotein</keyword>
<evidence type="ECO:0000256" key="1">
    <source>
        <dbReference type="ARBA" id="ARBA00004635"/>
    </source>
</evidence>
<evidence type="ECO:0000313" key="7">
    <source>
        <dbReference type="Proteomes" id="UP000466442"/>
    </source>
</evidence>
<dbReference type="AlphaFoldDB" id="A0A8S9X5G2"/>
<dbReference type="Proteomes" id="UP000466442">
    <property type="component" value="Unassembled WGS sequence"/>
</dbReference>
<dbReference type="OrthoDB" id="60973at2759"/>
<protein>
    <recommendedName>
        <fullName evidence="5">CYRIA/CYRIB Rac1 binding domain-containing protein</fullName>
    </recommendedName>
</protein>